<dbReference type="AlphaFoldDB" id="A0A7W8BHN3"/>
<comment type="caution">
    <text evidence="2">The sequence shown here is derived from an EMBL/GenBank/DDBJ whole genome shotgun (WGS) entry which is preliminary data.</text>
</comment>
<gene>
    <name evidence="2" type="ORF">FHS32_000258</name>
</gene>
<evidence type="ECO:0000256" key="1">
    <source>
        <dbReference type="SAM" id="MobiDB-lite"/>
    </source>
</evidence>
<proteinExistence type="predicted"/>
<sequence length="163" mass="18073">MILAEVFRVALEQTDVSADSEWEDRNWDAVVTCEYERLQGDLDWSFSIYAANEVELRPTEAELASSVAQRLSAPVFTTWDARFPWVRRAALPDGSFTLARVLQPEDDSPAYVIDAAESRIPGLPNVPVMQFPESVHACDSHTPITDSMRCTGASPRDGGLTLN</sequence>
<feature type="region of interest" description="Disordered" evidence="1">
    <location>
        <begin position="143"/>
        <end position="163"/>
    </location>
</feature>
<dbReference type="Proteomes" id="UP000568022">
    <property type="component" value="Unassembled WGS sequence"/>
</dbReference>
<evidence type="ECO:0000313" key="3">
    <source>
        <dbReference type="Proteomes" id="UP000568022"/>
    </source>
</evidence>
<evidence type="ECO:0000313" key="2">
    <source>
        <dbReference type="EMBL" id="MBB5123546.1"/>
    </source>
</evidence>
<dbReference type="EMBL" id="JACHJE010000001">
    <property type="protein sequence ID" value="MBB5123546.1"/>
    <property type="molecule type" value="Genomic_DNA"/>
</dbReference>
<organism evidence="2 3">
    <name type="scientific">Streptomyces griseoloalbus</name>
    <dbReference type="NCBI Taxonomy" id="67303"/>
    <lineage>
        <taxon>Bacteria</taxon>
        <taxon>Bacillati</taxon>
        <taxon>Actinomycetota</taxon>
        <taxon>Actinomycetes</taxon>
        <taxon>Kitasatosporales</taxon>
        <taxon>Streptomycetaceae</taxon>
        <taxon>Streptomyces</taxon>
    </lineage>
</organism>
<reference evidence="2 3" key="1">
    <citation type="submission" date="2020-08" db="EMBL/GenBank/DDBJ databases">
        <title>Genomic Encyclopedia of Type Strains, Phase III (KMG-III): the genomes of soil and plant-associated and newly described type strains.</title>
        <authorList>
            <person name="Whitman W."/>
        </authorList>
    </citation>
    <scope>NUCLEOTIDE SEQUENCE [LARGE SCALE GENOMIC DNA]</scope>
    <source>
        <strain evidence="2 3">CECT 3226</strain>
    </source>
</reference>
<protein>
    <submittedName>
        <fullName evidence="2">Uncharacterized protein</fullName>
    </submittedName>
</protein>
<accession>A0A7W8BHN3</accession>
<name>A0A7W8BHN3_9ACTN</name>
<keyword evidence="3" id="KW-1185">Reference proteome</keyword>